<organism evidence="1 2">
    <name type="scientific">Potamilus streckersoni</name>
    <dbReference type="NCBI Taxonomy" id="2493646"/>
    <lineage>
        <taxon>Eukaryota</taxon>
        <taxon>Metazoa</taxon>
        <taxon>Spiralia</taxon>
        <taxon>Lophotrochozoa</taxon>
        <taxon>Mollusca</taxon>
        <taxon>Bivalvia</taxon>
        <taxon>Autobranchia</taxon>
        <taxon>Heteroconchia</taxon>
        <taxon>Palaeoheterodonta</taxon>
        <taxon>Unionida</taxon>
        <taxon>Unionoidea</taxon>
        <taxon>Unionidae</taxon>
        <taxon>Ambleminae</taxon>
        <taxon>Lampsilini</taxon>
        <taxon>Potamilus</taxon>
    </lineage>
</organism>
<reference evidence="1" key="1">
    <citation type="journal article" date="2021" name="Genome Biol. Evol.">
        <title>A High-Quality Reference Genome for a Parasitic Bivalve with Doubly Uniparental Inheritance (Bivalvia: Unionida).</title>
        <authorList>
            <person name="Smith C.H."/>
        </authorList>
    </citation>
    <scope>NUCLEOTIDE SEQUENCE</scope>
    <source>
        <strain evidence="1">CHS0354</strain>
    </source>
</reference>
<comment type="caution">
    <text evidence="1">The sequence shown here is derived from an EMBL/GenBank/DDBJ whole genome shotgun (WGS) entry which is preliminary data.</text>
</comment>
<sequence>MRPKTVIKWFINSIRDKFLTPVQSKLTRSWCTCLPEGEIGDSASNHFRTSSAVVFKIPGMYVNVEHELAQDYHIDRDLNGTRSNRILYPSWTNVRRLPLPNDPSEEWRLVTCRPNPFPRAIDETTLTNDPLPARHQ</sequence>
<evidence type="ECO:0000313" key="2">
    <source>
        <dbReference type="Proteomes" id="UP001195483"/>
    </source>
</evidence>
<evidence type="ECO:0000313" key="1">
    <source>
        <dbReference type="EMBL" id="KAK3602680.1"/>
    </source>
</evidence>
<name>A0AAE0T3N4_9BIVA</name>
<protein>
    <submittedName>
        <fullName evidence="1">Uncharacterized protein</fullName>
    </submittedName>
</protein>
<proteinExistence type="predicted"/>
<dbReference type="Proteomes" id="UP001195483">
    <property type="component" value="Unassembled WGS sequence"/>
</dbReference>
<accession>A0AAE0T3N4</accession>
<dbReference type="EMBL" id="JAEAOA010001104">
    <property type="protein sequence ID" value="KAK3602680.1"/>
    <property type="molecule type" value="Genomic_DNA"/>
</dbReference>
<reference evidence="1" key="2">
    <citation type="journal article" date="2021" name="Genome Biol. Evol.">
        <title>Developing a high-quality reference genome for a parasitic bivalve with doubly uniparental inheritance (Bivalvia: Unionida).</title>
        <authorList>
            <person name="Smith C.H."/>
        </authorList>
    </citation>
    <scope>NUCLEOTIDE SEQUENCE</scope>
    <source>
        <strain evidence="1">CHS0354</strain>
        <tissue evidence="1">Mantle</tissue>
    </source>
</reference>
<reference evidence="1" key="3">
    <citation type="submission" date="2023-05" db="EMBL/GenBank/DDBJ databases">
        <authorList>
            <person name="Smith C.H."/>
        </authorList>
    </citation>
    <scope>NUCLEOTIDE SEQUENCE</scope>
    <source>
        <strain evidence="1">CHS0354</strain>
        <tissue evidence="1">Mantle</tissue>
    </source>
</reference>
<keyword evidence="2" id="KW-1185">Reference proteome</keyword>
<gene>
    <name evidence="1" type="ORF">CHS0354_017882</name>
</gene>
<dbReference type="AlphaFoldDB" id="A0AAE0T3N4"/>